<dbReference type="Proteomes" id="UP001255246">
    <property type="component" value="Unassembled WGS sequence"/>
</dbReference>
<dbReference type="SUPFAM" id="SSF49464">
    <property type="entry name" value="Carboxypeptidase regulatory domain-like"/>
    <property type="match status" value="1"/>
</dbReference>
<reference evidence="1 2" key="1">
    <citation type="submission" date="2023-09" db="EMBL/GenBank/DDBJ databases">
        <authorList>
            <person name="Rey-Velasco X."/>
        </authorList>
    </citation>
    <scope>NUCLEOTIDE SEQUENCE [LARGE SCALE GENOMIC DNA]</scope>
    <source>
        <strain evidence="1 2">F388</strain>
    </source>
</reference>
<sequence length="270" mass="30546">MLSTGNTKNGLFLLISFCCFSQLFSQSKLLRGQVNANEADVTGVVIQNRNANQSTITDDKGNFSVKVALNDTLIFSAVQFKRKVLPVNRAIFETTFLIVNLEAFVNELREVVVQPYDLSGSLGSDITKLNLEKDVSAEALGLPNAEVRVISQSENKLNDADHSKFLYFYGIGFAVNVNKILNRLSGRTKKMKERVALDKSYERVKQIEKSFIDSLLVNHLKIPKKNFYDFIYFCGQDKGFKTITTTNDELKLWQFLIDKSKGYRKNKGLD</sequence>
<dbReference type="InterPro" id="IPR008969">
    <property type="entry name" value="CarboxyPept-like_regulatory"/>
</dbReference>
<organism evidence="1 2">
    <name type="scientific">Croceitalea rosinachiae</name>
    <dbReference type="NCBI Taxonomy" id="3075596"/>
    <lineage>
        <taxon>Bacteria</taxon>
        <taxon>Pseudomonadati</taxon>
        <taxon>Bacteroidota</taxon>
        <taxon>Flavobacteriia</taxon>
        <taxon>Flavobacteriales</taxon>
        <taxon>Flavobacteriaceae</taxon>
        <taxon>Croceitalea</taxon>
    </lineage>
</organism>
<keyword evidence="2" id="KW-1185">Reference proteome</keyword>
<evidence type="ECO:0000313" key="2">
    <source>
        <dbReference type="Proteomes" id="UP001255246"/>
    </source>
</evidence>
<dbReference type="RefSeq" id="WP_311353347.1">
    <property type="nucleotide sequence ID" value="NZ_JAVRHR010000008.1"/>
</dbReference>
<dbReference type="EMBL" id="JAVRHR010000008">
    <property type="protein sequence ID" value="MDT0608611.1"/>
    <property type="molecule type" value="Genomic_DNA"/>
</dbReference>
<gene>
    <name evidence="1" type="ORF">RM706_16345</name>
</gene>
<proteinExistence type="predicted"/>
<protein>
    <recommendedName>
        <fullName evidence="3">CarboxypepD_reg-like domain-containing protein</fullName>
    </recommendedName>
</protein>
<evidence type="ECO:0008006" key="3">
    <source>
        <dbReference type="Google" id="ProtNLM"/>
    </source>
</evidence>
<name>A0ABU3AI86_9FLAO</name>
<dbReference type="Pfam" id="PF13715">
    <property type="entry name" value="CarbopepD_reg_2"/>
    <property type="match status" value="1"/>
</dbReference>
<accession>A0ABU3AI86</accession>
<comment type="caution">
    <text evidence="1">The sequence shown here is derived from an EMBL/GenBank/DDBJ whole genome shotgun (WGS) entry which is preliminary data.</text>
</comment>
<evidence type="ECO:0000313" key="1">
    <source>
        <dbReference type="EMBL" id="MDT0608611.1"/>
    </source>
</evidence>